<keyword evidence="1" id="KW-1133">Transmembrane helix</keyword>
<dbReference type="Proteomes" id="UP000236724">
    <property type="component" value="Unassembled WGS sequence"/>
</dbReference>
<feature type="transmembrane region" description="Helical" evidence="1">
    <location>
        <begin position="84"/>
        <end position="100"/>
    </location>
</feature>
<name>A0A1H6FEH8_9GAMM</name>
<feature type="transmembrane region" description="Helical" evidence="1">
    <location>
        <begin position="59"/>
        <end position="78"/>
    </location>
</feature>
<feature type="domain" description="EamA" evidence="2">
    <location>
        <begin position="24"/>
        <end position="100"/>
    </location>
</feature>
<keyword evidence="4" id="KW-1185">Reference proteome</keyword>
<gene>
    <name evidence="3" type="ORF">MBHS_03624</name>
</gene>
<reference evidence="3 4" key="1">
    <citation type="submission" date="2016-10" db="EMBL/GenBank/DDBJ databases">
        <authorList>
            <person name="de Groot N.N."/>
        </authorList>
    </citation>
    <scope>NUCLEOTIDE SEQUENCE [LARGE SCALE GENOMIC DNA]</scope>
    <source>
        <strain evidence="3">MBHS1</strain>
    </source>
</reference>
<dbReference type="Pfam" id="PF00892">
    <property type="entry name" value="EamA"/>
    <property type="match status" value="1"/>
</dbReference>
<sequence>MLAFSHGLMKWVANKNINVDYMSTVLNYWFYIGLAISVYVLIFLYYLHVLKFVNIGSFYASYTGLSLVFVLLIGTFLFKEPINLSQVIGILLIVAGIFLVKPA</sequence>
<evidence type="ECO:0000259" key="2">
    <source>
        <dbReference type="Pfam" id="PF00892"/>
    </source>
</evidence>
<dbReference type="InterPro" id="IPR037185">
    <property type="entry name" value="EmrE-like"/>
</dbReference>
<dbReference type="SUPFAM" id="SSF103481">
    <property type="entry name" value="Multidrug resistance efflux transporter EmrE"/>
    <property type="match status" value="1"/>
</dbReference>
<evidence type="ECO:0000256" key="1">
    <source>
        <dbReference type="SAM" id="Phobius"/>
    </source>
</evidence>
<evidence type="ECO:0000313" key="4">
    <source>
        <dbReference type="Proteomes" id="UP000236724"/>
    </source>
</evidence>
<accession>A0A1H6FEH8</accession>
<dbReference type="InterPro" id="IPR000620">
    <property type="entry name" value="EamA_dom"/>
</dbReference>
<organism evidence="3 4">
    <name type="scientific">Candidatus Venteria ishoeyi</name>
    <dbReference type="NCBI Taxonomy" id="1899563"/>
    <lineage>
        <taxon>Bacteria</taxon>
        <taxon>Pseudomonadati</taxon>
        <taxon>Pseudomonadota</taxon>
        <taxon>Gammaproteobacteria</taxon>
        <taxon>Thiotrichales</taxon>
        <taxon>Thiotrichaceae</taxon>
        <taxon>Venteria</taxon>
    </lineage>
</organism>
<dbReference type="Gene3D" id="1.10.3730.20">
    <property type="match status" value="1"/>
</dbReference>
<feature type="transmembrane region" description="Helical" evidence="1">
    <location>
        <begin position="28"/>
        <end position="47"/>
    </location>
</feature>
<protein>
    <submittedName>
        <fullName evidence="3">Multidrug efflux protein</fullName>
    </submittedName>
</protein>
<keyword evidence="1" id="KW-0472">Membrane</keyword>
<dbReference type="EMBL" id="FMSV02000539">
    <property type="protein sequence ID" value="SEH07739.1"/>
    <property type="molecule type" value="Genomic_DNA"/>
</dbReference>
<proteinExistence type="predicted"/>
<evidence type="ECO:0000313" key="3">
    <source>
        <dbReference type="EMBL" id="SEH07739.1"/>
    </source>
</evidence>
<dbReference type="GO" id="GO:0016020">
    <property type="term" value="C:membrane"/>
    <property type="evidence" value="ECO:0007669"/>
    <property type="project" value="InterPro"/>
</dbReference>
<dbReference type="AlphaFoldDB" id="A0A1H6FEH8"/>
<keyword evidence="1" id="KW-0812">Transmembrane</keyword>